<dbReference type="PROSITE" id="PS00028">
    <property type="entry name" value="ZINC_FINGER_C2H2_1"/>
    <property type="match status" value="1"/>
</dbReference>
<evidence type="ECO:0000256" key="13">
    <source>
        <dbReference type="ARBA" id="ARBA00023212"/>
    </source>
</evidence>
<keyword evidence="14" id="KW-0539">Nucleus</keyword>
<keyword evidence="5" id="KW-0217">Developmental protein</keyword>
<feature type="coiled-coil region" evidence="19">
    <location>
        <begin position="514"/>
        <end position="555"/>
    </location>
</feature>
<evidence type="ECO:0000256" key="7">
    <source>
        <dbReference type="ARBA" id="ARBA00022723"/>
    </source>
</evidence>
<keyword evidence="6" id="KW-0963">Cytoplasm</keyword>
<comment type="subcellular location">
    <subcellularLocation>
        <location evidence="2">Cytoplasm</location>
        <location evidence="2">Cytoskeleton</location>
        <location evidence="2">Cilium basal body</location>
    </subcellularLocation>
    <subcellularLocation>
        <location evidence="1">Cytoplasm</location>
        <location evidence="1">Cytoskeleton</location>
        <location evidence="1">Microtubule organizing center</location>
        <location evidence="1">Centrosome</location>
        <location evidence="1">Centriole</location>
    </subcellularLocation>
    <subcellularLocation>
        <location evidence="3">Nucleus</location>
    </subcellularLocation>
</comment>
<gene>
    <name evidence="22" type="primary">DZIP1</name>
</gene>
<evidence type="ECO:0000256" key="1">
    <source>
        <dbReference type="ARBA" id="ARBA00004114"/>
    </source>
</evidence>
<feature type="compositionally biased region" description="Polar residues" evidence="20">
    <location>
        <begin position="730"/>
        <end position="741"/>
    </location>
</feature>
<evidence type="ECO:0000256" key="8">
    <source>
        <dbReference type="ARBA" id="ARBA00022771"/>
    </source>
</evidence>
<dbReference type="GO" id="GO:0060090">
    <property type="term" value="F:molecular adaptor activity"/>
    <property type="evidence" value="ECO:0007669"/>
    <property type="project" value="Ensembl"/>
</dbReference>
<feature type="coiled-coil region" evidence="19">
    <location>
        <begin position="253"/>
        <end position="287"/>
    </location>
</feature>
<evidence type="ECO:0000256" key="2">
    <source>
        <dbReference type="ARBA" id="ARBA00004120"/>
    </source>
</evidence>
<sequence length="974" mass="109430">MTVLRAGKPKSGAEDRFIDASSVVKMVKDALRAGQREHRDARDGVPQRGGAGRLGRRRGRRMPGGRRTGLVPGTEPEGRGAGGRRHSPASLPPPLPQAGAAIATRRTPAPSGAAGTEPGHGERRAGRWAAGRECRSGLSRVSLPQPFSQRTYQPPAAGPGAGPAAFPAFQFRGRHENPDWRRLSTVDVERVAREGDVAALQAHLEHVTFCSAERECCPHCQGPADPLLLKLLRLAQLSTEYLLHTQEYLSAQLGNLEEGLRETQAQRDQLGKEVAQRSQEIQGLKEECRRRKKMISTQQMMLEARANYHQCPFCDKAFMTYSFLQGHIQRRHPGESEIEQKKKGNIEKMQDEIEKLKEQLQFTKSQLESEQQANLARLSKECEEQKSKEEEILQSFNKWKDEEREKLADQIEKVKDMFMKELKELYSRNSTLENQLLELQKSNTQQKSNLGTLKDVQEFTEEKPQRPQEHPDVVRLLEKQEKKWMSLLQALRHDHDTEKSLLMSQIETIKTSAREDLNRNNVFYRKRIEDLEQRLQEQNDLVISQKKKIKELSTKPPPSVKTYDVSTSVERLQEPKPCPSVPPHEQAPLVHMLEPIEELSEEEKETEKIDLKPDRSNHYLINALKSDPSLTKELRVVLEQALEEKLESLGIKAGVRGISSDRLNKILRAIEHARERKERLEPNIHGIRERLQRQLGLRVEEKSLSSSRPDSCVQLPSEEKHRLNPLGISSFATPQKPSKWSPSAVRPPGQRTVIPEYSSTPKPRKILGSGLSRKTPSITTPPFSSEEEADEDDMKQSYVAPEKLQKWSKPSSSIVHAFQKPSGKSNGNAMEENGTEETGTPAKTPKGTVIQKLAKQVGDTLSNHGNKNKPAGGINVAQAFIKKEEVKETKLTEAVEDDWAISSVEEDILSMKDDRGQKGMTVQKNEPSAASVVHAWGLPKKSAPKEEGLHEADNTSTLKSSLVTVTDWSDSSDI</sequence>
<dbReference type="GO" id="GO:0016607">
    <property type="term" value="C:nuclear speck"/>
    <property type="evidence" value="ECO:0007669"/>
    <property type="project" value="Ensembl"/>
</dbReference>
<evidence type="ECO:0000256" key="4">
    <source>
        <dbReference type="ARBA" id="ARBA00009131"/>
    </source>
</evidence>
<keyword evidence="13" id="KW-0206">Cytoskeleton</keyword>
<dbReference type="GO" id="GO:0045724">
    <property type="term" value="P:positive regulation of cilium assembly"/>
    <property type="evidence" value="ECO:0007669"/>
    <property type="project" value="Ensembl"/>
</dbReference>
<feature type="compositionally biased region" description="Basic and acidic residues" evidence="20">
    <location>
        <begin position="30"/>
        <end position="45"/>
    </location>
</feature>
<dbReference type="AlphaFoldDB" id="A0A803V9E8"/>
<evidence type="ECO:0000256" key="20">
    <source>
        <dbReference type="SAM" id="MobiDB-lite"/>
    </source>
</evidence>
<dbReference type="GO" id="GO:0045184">
    <property type="term" value="P:establishment of protein localization"/>
    <property type="evidence" value="ECO:0007669"/>
    <property type="project" value="Ensembl"/>
</dbReference>
<evidence type="ECO:0000256" key="12">
    <source>
        <dbReference type="ARBA" id="ARBA00023069"/>
    </source>
</evidence>
<dbReference type="Pfam" id="PF25977">
    <property type="entry name" value="DZIP1"/>
    <property type="match status" value="1"/>
</dbReference>
<dbReference type="InterPro" id="IPR051241">
    <property type="entry name" value="DZIP_RILPL"/>
</dbReference>
<accession>A0A803V9E8</accession>
<dbReference type="InterPro" id="IPR058883">
    <property type="entry name" value="DZIP1_dom"/>
</dbReference>
<feature type="coiled-coil region" evidence="19">
    <location>
        <begin position="339"/>
        <end position="449"/>
    </location>
</feature>
<dbReference type="GO" id="GO:0007224">
    <property type="term" value="P:smoothened signaling pathway"/>
    <property type="evidence" value="ECO:0007669"/>
    <property type="project" value="Ensembl"/>
</dbReference>
<evidence type="ECO:0000259" key="21">
    <source>
        <dbReference type="PROSITE" id="PS50157"/>
    </source>
</evidence>
<dbReference type="GO" id="GO:0097546">
    <property type="term" value="C:ciliary base"/>
    <property type="evidence" value="ECO:0007669"/>
    <property type="project" value="Ensembl"/>
</dbReference>
<dbReference type="GO" id="GO:0097539">
    <property type="term" value="C:ciliary transition fiber"/>
    <property type="evidence" value="ECO:0007669"/>
    <property type="project" value="Ensembl"/>
</dbReference>
<reference evidence="22 23" key="1">
    <citation type="journal article" date="2012" name="Nature">
        <title>The genomic landscape of species divergence in Ficedula flycatchers.</title>
        <authorList>
            <person name="Ellegren H."/>
            <person name="Smeds L."/>
            <person name="Burri R."/>
            <person name="Olason P.I."/>
            <person name="Backstrom N."/>
            <person name="Kawakami T."/>
            <person name="Kunstner A."/>
            <person name="Makinen H."/>
            <person name="Nadachowska-Brzyska K."/>
            <person name="Qvarnstrom A."/>
            <person name="Uebbing S."/>
            <person name="Wolf J.B."/>
        </authorList>
    </citation>
    <scope>NUCLEOTIDE SEQUENCE [LARGE SCALE GENOMIC DNA]</scope>
</reference>
<feature type="domain" description="C2H2-type" evidence="21">
    <location>
        <begin position="309"/>
        <end position="337"/>
    </location>
</feature>
<dbReference type="GO" id="GO:0140311">
    <property type="term" value="F:protein sequestering activity"/>
    <property type="evidence" value="ECO:0007669"/>
    <property type="project" value="Ensembl"/>
</dbReference>
<dbReference type="GO" id="GO:0034451">
    <property type="term" value="C:centriolar satellite"/>
    <property type="evidence" value="ECO:0007669"/>
    <property type="project" value="Ensembl"/>
</dbReference>
<keyword evidence="23" id="KW-1185">Reference proteome</keyword>
<dbReference type="InterPro" id="IPR013087">
    <property type="entry name" value="Znf_C2H2_type"/>
</dbReference>
<keyword evidence="11 19" id="KW-0175">Coiled coil</keyword>
<evidence type="ECO:0000256" key="15">
    <source>
        <dbReference type="ARBA" id="ARBA00023273"/>
    </source>
</evidence>
<evidence type="ECO:0000256" key="9">
    <source>
        <dbReference type="ARBA" id="ARBA00022794"/>
    </source>
</evidence>
<keyword evidence="8 18" id="KW-0863">Zinc-finger</keyword>
<feature type="compositionally biased region" description="Basic and acidic residues" evidence="20">
    <location>
        <begin position="119"/>
        <end position="133"/>
    </location>
</feature>
<dbReference type="Pfam" id="PF13815">
    <property type="entry name" value="Dzip-like_N"/>
    <property type="match status" value="1"/>
</dbReference>
<evidence type="ECO:0000256" key="5">
    <source>
        <dbReference type="ARBA" id="ARBA00022473"/>
    </source>
</evidence>
<name>A0A803V9E8_FICAL</name>
<keyword evidence="9" id="KW-0970">Cilium biogenesis/degradation</keyword>
<feature type="region of interest" description="Disordered" evidence="20">
    <location>
        <begin position="30"/>
        <end position="133"/>
    </location>
</feature>
<dbReference type="GO" id="GO:0036064">
    <property type="term" value="C:ciliary basal body"/>
    <property type="evidence" value="ECO:0007669"/>
    <property type="project" value="Ensembl"/>
</dbReference>
<evidence type="ECO:0000313" key="22">
    <source>
        <dbReference type="Ensembl" id="ENSFALP00000019354.1"/>
    </source>
</evidence>
<evidence type="ECO:0000256" key="18">
    <source>
        <dbReference type="PROSITE-ProRule" id="PRU00042"/>
    </source>
</evidence>
<comment type="similarity">
    <text evidence="4">Belongs to the DZIP C2H2-type zinc-finger protein family.</text>
</comment>
<evidence type="ECO:0000256" key="11">
    <source>
        <dbReference type="ARBA" id="ARBA00023054"/>
    </source>
</evidence>
<feature type="compositionally biased region" description="Basic residues" evidence="20">
    <location>
        <begin position="54"/>
        <end position="64"/>
    </location>
</feature>
<keyword evidence="10" id="KW-0862">Zinc</keyword>
<feature type="region of interest" description="Disordered" evidence="20">
    <location>
        <begin position="701"/>
        <end position="847"/>
    </location>
</feature>
<dbReference type="GO" id="GO:0120316">
    <property type="term" value="P:sperm flagellum assembly"/>
    <property type="evidence" value="ECO:0007669"/>
    <property type="project" value="Ensembl"/>
</dbReference>
<dbReference type="GeneTree" id="ENSGT00940000156862"/>
<dbReference type="GO" id="GO:0062063">
    <property type="term" value="F:BBSome binding"/>
    <property type="evidence" value="ECO:0007669"/>
    <property type="project" value="Ensembl"/>
</dbReference>
<dbReference type="GO" id="GO:0007507">
    <property type="term" value="P:heart development"/>
    <property type="evidence" value="ECO:0007669"/>
    <property type="project" value="Ensembl"/>
</dbReference>
<dbReference type="InterPro" id="IPR032714">
    <property type="entry name" value="DZIP1_N"/>
</dbReference>
<dbReference type="Ensembl" id="ENSFALT00000032868.1">
    <property type="protein sequence ID" value="ENSFALP00000019354.1"/>
    <property type="gene ID" value="ENSFALG00000004477.2"/>
</dbReference>
<keyword evidence="7" id="KW-0479">Metal-binding</keyword>
<dbReference type="GO" id="GO:0061512">
    <property type="term" value="P:protein localization to cilium"/>
    <property type="evidence" value="ECO:0007669"/>
    <property type="project" value="Ensembl"/>
</dbReference>
<proteinExistence type="inferred from homology"/>
<dbReference type="GO" id="GO:0032053">
    <property type="term" value="P:ciliary basal body organization"/>
    <property type="evidence" value="ECO:0007669"/>
    <property type="project" value="Ensembl"/>
</dbReference>
<evidence type="ECO:0000256" key="19">
    <source>
        <dbReference type="SAM" id="Coils"/>
    </source>
</evidence>
<dbReference type="GO" id="GO:0140706">
    <property type="term" value="P:protein-containing complex localization to centriolar satellite"/>
    <property type="evidence" value="ECO:0007669"/>
    <property type="project" value="Ensembl"/>
</dbReference>
<reference evidence="22" key="3">
    <citation type="submission" date="2025-09" db="UniProtKB">
        <authorList>
            <consortium name="Ensembl"/>
        </authorList>
    </citation>
    <scope>IDENTIFICATION</scope>
</reference>
<evidence type="ECO:0000313" key="23">
    <source>
        <dbReference type="Proteomes" id="UP000016665"/>
    </source>
</evidence>
<dbReference type="PANTHER" id="PTHR21502:SF5">
    <property type="entry name" value="CILIUM ASSEMBLY PROTEIN DZIP1"/>
    <property type="match status" value="1"/>
</dbReference>
<keyword evidence="15" id="KW-0966">Cell projection</keyword>
<dbReference type="GO" id="GO:0008270">
    <property type="term" value="F:zinc ion binding"/>
    <property type="evidence" value="ECO:0007669"/>
    <property type="project" value="UniProtKB-KW"/>
</dbReference>
<evidence type="ECO:0000256" key="3">
    <source>
        <dbReference type="ARBA" id="ARBA00004123"/>
    </source>
</evidence>
<evidence type="ECO:0000256" key="14">
    <source>
        <dbReference type="ARBA" id="ARBA00023242"/>
    </source>
</evidence>
<dbReference type="GO" id="GO:0005814">
    <property type="term" value="C:centriole"/>
    <property type="evidence" value="ECO:0007669"/>
    <property type="project" value="UniProtKB-SubCell"/>
</dbReference>
<protein>
    <recommendedName>
        <fullName evidence="16">Cilium assembly protein DZIP1</fullName>
    </recommendedName>
    <alternativeName>
        <fullName evidence="17">DAZ-interacting zinc finger protein 1</fullName>
    </alternativeName>
</protein>
<dbReference type="Gene3D" id="3.30.160.60">
    <property type="entry name" value="Classic Zinc Finger"/>
    <property type="match status" value="1"/>
</dbReference>
<dbReference type="GO" id="GO:0051649">
    <property type="term" value="P:establishment of localization in cell"/>
    <property type="evidence" value="ECO:0007669"/>
    <property type="project" value="Ensembl"/>
</dbReference>
<dbReference type="PROSITE" id="PS50157">
    <property type="entry name" value="ZINC_FINGER_C2H2_2"/>
    <property type="match status" value="1"/>
</dbReference>
<evidence type="ECO:0000256" key="10">
    <source>
        <dbReference type="ARBA" id="ARBA00022833"/>
    </source>
</evidence>
<evidence type="ECO:0000256" key="6">
    <source>
        <dbReference type="ARBA" id="ARBA00022490"/>
    </source>
</evidence>
<dbReference type="GO" id="GO:1903566">
    <property type="term" value="P:positive regulation of protein localization to cilium"/>
    <property type="evidence" value="ECO:0007669"/>
    <property type="project" value="Ensembl"/>
</dbReference>
<organism evidence="22 23">
    <name type="scientific">Ficedula albicollis</name>
    <name type="common">Collared flycatcher</name>
    <name type="synonym">Muscicapa albicollis</name>
    <dbReference type="NCBI Taxonomy" id="59894"/>
    <lineage>
        <taxon>Eukaryota</taxon>
        <taxon>Metazoa</taxon>
        <taxon>Chordata</taxon>
        <taxon>Craniata</taxon>
        <taxon>Vertebrata</taxon>
        <taxon>Euteleostomi</taxon>
        <taxon>Archelosauria</taxon>
        <taxon>Archosauria</taxon>
        <taxon>Dinosauria</taxon>
        <taxon>Saurischia</taxon>
        <taxon>Theropoda</taxon>
        <taxon>Coelurosauria</taxon>
        <taxon>Aves</taxon>
        <taxon>Neognathae</taxon>
        <taxon>Neoaves</taxon>
        <taxon>Telluraves</taxon>
        <taxon>Australaves</taxon>
        <taxon>Passeriformes</taxon>
        <taxon>Muscicapidae</taxon>
        <taxon>Ficedula</taxon>
    </lineage>
</organism>
<dbReference type="FunFam" id="3.30.160.60:FF:001591">
    <property type="entry name" value="DAZ interacting zinc finger protein 1"/>
    <property type="match status" value="1"/>
</dbReference>
<dbReference type="PANTHER" id="PTHR21502">
    <property type="entry name" value="ZINC FINGER PROTEIN DZIP1"/>
    <property type="match status" value="1"/>
</dbReference>
<keyword evidence="12" id="KW-0969">Cilium</keyword>
<reference evidence="22" key="2">
    <citation type="submission" date="2025-08" db="UniProtKB">
        <authorList>
            <consortium name="Ensembl"/>
        </authorList>
    </citation>
    <scope>IDENTIFICATION</scope>
</reference>
<dbReference type="GO" id="GO:0005829">
    <property type="term" value="C:cytosol"/>
    <property type="evidence" value="ECO:0007669"/>
    <property type="project" value="Ensembl"/>
</dbReference>
<dbReference type="Proteomes" id="UP000016665">
    <property type="component" value="Chromosome 1"/>
</dbReference>
<feature type="compositionally biased region" description="Polar residues" evidence="20">
    <location>
        <begin position="772"/>
        <end position="783"/>
    </location>
</feature>
<evidence type="ECO:0000256" key="17">
    <source>
        <dbReference type="ARBA" id="ARBA00079993"/>
    </source>
</evidence>
<dbReference type="SMART" id="SM00355">
    <property type="entry name" value="ZnF_C2H2"/>
    <property type="match status" value="1"/>
</dbReference>
<evidence type="ECO:0000256" key="16">
    <source>
        <dbReference type="ARBA" id="ARBA00072553"/>
    </source>
</evidence>